<feature type="transmembrane region" description="Helical" evidence="1">
    <location>
        <begin position="277"/>
        <end position="295"/>
    </location>
</feature>
<accession>A0AAN8JS93</accession>
<sequence length="318" mass="36511">MVQQSNATFCVDNPTAEECILLDKKAFLIESIVIIIIDILLITQNIVLLQAVRKLRSISKACRWIWFNELIVEIGMVLGLFIMDIITIFCGYAEWNHVVRDTVYIVIYTCLSISTHMLAANMYNINLAFQVKYDYSSISEKNVRTFLVASWILNIIISCTVLFDKNLLAPHPKFIVEFMLTKSNIWIILLQFINVAVFPTVCVLYSFIRIRKLQSCDRALSNTVQVGFQAGFKLASMLFRFYIIQLISLFPYTTFVFFGCTLKKYTVGVDWNLLENVSSVTVLMVSFLKLPIYILRNKELKQLLKCNICCHGNTVIPA</sequence>
<feature type="transmembrane region" description="Helical" evidence="1">
    <location>
        <begin position="238"/>
        <end position="257"/>
    </location>
</feature>
<dbReference type="SUPFAM" id="SSF81321">
    <property type="entry name" value="Family A G protein-coupled receptor-like"/>
    <property type="match status" value="1"/>
</dbReference>
<evidence type="ECO:0000313" key="3">
    <source>
        <dbReference type="Proteomes" id="UP001347796"/>
    </source>
</evidence>
<dbReference type="Gene3D" id="1.20.1070.10">
    <property type="entry name" value="Rhodopsin 7-helix transmembrane proteins"/>
    <property type="match status" value="1"/>
</dbReference>
<evidence type="ECO:0000313" key="2">
    <source>
        <dbReference type="EMBL" id="KAK6180558.1"/>
    </source>
</evidence>
<keyword evidence="3" id="KW-1185">Reference proteome</keyword>
<gene>
    <name evidence="2" type="ORF">SNE40_012690</name>
</gene>
<evidence type="ECO:0000256" key="1">
    <source>
        <dbReference type="SAM" id="Phobius"/>
    </source>
</evidence>
<feature type="transmembrane region" description="Helical" evidence="1">
    <location>
        <begin position="27"/>
        <end position="49"/>
    </location>
</feature>
<dbReference type="Proteomes" id="UP001347796">
    <property type="component" value="Unassembled WGS sequence"/>
</dbReference>
<reference evidence="2 3" key="1">
    <citation type="submission" date="2024-01" db="EMBL/GenBank/DDBJ databases">
        <title>The genome of the rayed Mediterranean limpet Patella caerulea (Linnaeus, 1758).</title>
        <authorList>
            <person name="Anh-Thu Weber A."/>
            <person name="Halstead-Nussloch G."/>
        </authorList>
    </citation>
    <scope>NUCLEOTIDE SEQUENCE [LARGE SCALE GENOMIC DNA]</scope>
    <source>
        <strain evidence="2">AATW-2023a</strain>
        <tissue evidence="2">Whole specimen</tissue>
    </source>
</reference>
<feature type="transmembrane region" description="Helical" evidence="1">
    <location>
        <begin position="146"/>
        <end position="163"/>
    </location>
</feature>
<keyword evidence="1" id="KW-0472">Membrane</keyword>
<feature type="transmembrane region" description="Helical" evidence="1">
    <location>
        <begin position="105"/>
        <end position="125"/>
    </location>
</feature>
<comment type="caution">
    <text evidence="2">The sequence shown here is derived from an EMBL/GenBank/DDBJ whole genome shotgun (WGS) entry which is preliminary data.</text>
</comment>
<feature type="transmembrane region" description="Helical" evidence="1">
    <location>
        <begin position="183"/>
        <end position="208"/>
    </location>
</feature>
<proteinExistence type="predicted"/>
<name>A0AAN8JS93_PATCE</name>
<dbReference type="EMBL" id="JAZGQO010000008">
    <property type="protein sequence ID" value="KAK6180558.1"/>
    <property type="molecule type" value="Genomic_DNA"/>
</dbReference>
<organism evidence="2 3">
    <name type="scientific">Patella caerulea</name>
    <name type="common">Rayed Mediterranean limpet</name>
    <dbReference type="NCBI Taxonomy" id="87958"/>
    <lineage>
        <taxon>Eukaryota</taxon>
        <taxon>Metazoa</taxon>
        <taxon>Spiralia</taxon>
        <taxon>Lophotrochozoa</taxon>
        <taxon>Mollusca</taxon>
        <taxon>Gastropoda</taxon>
        <taxon>Patellogastropoda</taxon>
        <taxon>Patelloidea</taxon>
        <taxon>Patellidae</taxon>
        <taxon>Patella</taxon>
    </lineage>
</organism>
<dbReference type="AlphaFoldDB" id="A0AAN8JS93"/>
<feature type="transmembrane region" description="Helical" evidence="1">
    <location>
        <begin position="70"/>
        <end position="93"/>
    </location>
</feature>
<protein>
    <recommendedName>
        <fullName evidence="4">G-protein coupled receptors family 1 profile domain-containing protein</fullName>
    </recommendedName>
</protein>
<keyword evidence="1" id="KW-1133">Transmembrane helix</keyword>
<keyword evidence="1" id="KW-0812">Transmembrane</keyword>
<evidence type="ECO:0008006" key="4">
    <source>
        <dbReference type="Google" id="ProtNLM"/>
    </source>
</evidence>